<feature type="transmembrane region" description="Helical" evidence="1">
    <location>
        <begin position="81"/>
        <end position="98"/>
    </location>
</feature>
<keyword evidence="3" id="KW-1185">Reference proteome</keyword>
<feature type="transmembrane region" description="Helical" evidence="1">
    <location>
        <begin position="12"/>
        <end position="35"/>
    </location>
</feature>
<evidence type="ECO:0000313" key="2">
    <source>
        <dbReference type="EMBL" id="OOY13012.1"/>
    </source>
</evidence>
<dbReference type="EMBL" id="MPZS01000001">
    <property type="protein sequence ID" value="OOY13012.1"/>
    <property type="molecule type" value="Genomic_DNA"/>
</dbReference>
<keyword evidence="1" id="KW-0472">Membrane</keyword>
<protein>
    <submittedName>
        <fullName evidence="2">Uncharacterized protein</fullName>
    </submittedName>
</protein>
<keyword evidence="1" id="KW-0812">Transmembrane</keyword>
<comment type="caution">
    <text evidence="2">The sequence shown here is derived from an EMBL/GenBank/DDBJ whole genome shotgun (WGS) entry which is preliminary data.</text>
</comment>
<proteinExistence type="predicted"/>
<gene>
    <name evidence="2" type="ORF">BMG00_04170</name>
</gene>
<keyword evidence="1" id="KW-1133">Transmembrane helix</keyword>
<sequence length="153" mass="16214">MSPKAQRAARAFVAGLIGAAIIALSLWAHLVIGNFDVLSGLGYAGPGSRPVTELGLLLDAGRFSAFLVLPLALLAAFSGPWPLRALLAVLFAFGWYWAAERVAGGFASATGGGWLPGEAFAALIYRDTLTPVVWTLAVLTFLFVIWRLCRRPG</sequence>
<evidence type="ECO:0000313" key="3">
    <source>
        <dbReference type="Proteomes" id="UP000242224"/>
    </source>
</evidence>
<dbReference type="RefSeq" id="WP_078524710.1">
    <property type="nucleotide sequence ID" value="NZ_MPZS01000001.1"/>
</dbReference>
<feature type="transmembrane region" description="Helical" evidence="1">
    <location>
        <begin position="132"/>
        <end position="149"/>
    </location>
</feature>
<name>A0ABX3MNL2_9RHOB</name>
<reference evidence="2 3" key="1">
    <citation type="submission" date="2016-11" db="EMBL/GenBank/DDBJ databases">
        <title>A multilocus sequence analysis scheme for characterization of bacteria in the genus Thioclava.</title>
        <authorList>
            <person name="Liu Y."/>
            <person name="Shao Z."/>
        </authorList>
    </citation>
    <scope>NUCLEOTIDE SEQUENCE [LARGE SCALE GENOMIC DNA]</scope>
    <source>
        <strain evidence="2 3">11.10-0-13</strain>
    </source>
</reference>
<accession>A0ABX3MNL2</accession>
<dbReference type="Proteomes" id="UP000242224">
    <property type="component" value="Unassembled WGS sequence"/>
</dbReference>
<evidence type="ECO:0000256" key="1">
    <source>
        <dbReference type="SAM" id="Phobius"/>
    </source>
</evidence>
<organism evidence="2 3">
    <name type="scientific">Thioclava marina</name>
    <dbReference type="NCBI Taxonomy" id="1915077"/>
    <lineage>
        <taxon>Bacteria</taxon>
        <taxon>Pseudomonadati</taxon>
        <taxon>Pseudomonadota</taxon>
        <taxon>Alphaproteobacteria</taxon>
        <taxon>Rhodobacterales</taxon>
        <taxon>Paracoccaceae</taxon>
        <taxon>Thioclava</taxon>
    </lineage>
</organism>